<evidence type="ECO:0000313" key="4">
    <source>
        <dbReference type="Proteomes" id="UP001153069"/>
    </source>
</evidence>
<name>A0A9N8H605_9STRA</name>
<feature type="transmembrane region" description="Helical" evidence="2">
    <location>
        <begin position="12"/>
        <end position="45"/>
    </location>
</feature>
<keyword evidence="2" id="KW-0812">Transmembrane</keyword>
<keyword evidence="4" id="KW-1185">Reference proteome</keyword>
<feature type="compositionally biased region" description="Polar residues" evidence="1">
    <location>
        <begin position="82"/>
        <end position="100"/>
    </location>
</feature>
<dbReference type="Proteomes" id="UP001153069">
    <property type="component" value="Unassembled WGS sequence"/>
</dbReference>
<reference evidence="3" key="1">
    <citation type="submission" date="2020-06" db="EMBL/GenBank/DDBJ databases">
        <authorList>
            <consortium name="Plant Systems Biology data submission"/>
        </authorList>
    </citation>
    <scope>NUCLEOTIDE SEQUENCE</scope>
    <source>
        <strain evidence="3">D6</strain>
    </source>
</reference>
<keyword evidence="2" id="KW-0472">Membrane</keyword>
<dbReference type="AlphaFoldDB" id="A0A9N8H605"/>
<dbReference type="EMBL" id="CAICTM010000034">
    <property type="protein sequence ID" value="CAB9498253.1"/>
    <property type="molecule type" value="Genomic_DNA"/>
</dbReference>
<comment type="caution">
    <text evidence="3">The sequence shown here is derived from an EMBL/GenBank/DDBJ whole genome shotgun (WGS) entry which is preliminary data.</text>
</comment>
<keyword evidence="2" id="KW-1133">Transmembrane helix</keyword>
<proteinExistence type="predicted"/>
<feature type="transmembrane region" description="Helical" evidence="2">
    <location>
        <begin position="132"/>
        <end position="155"/>
    </location>
</feature>
<feature type="transmembrane region" description="Helical" evidence="2">
    <location>
        <begin position="244"/>
        <end position="270"/>
    </location>
</feature>
<protein>
    <submittedName>
        <fullName evidence="3">Uncharacterized protein</fullName>
    </submittedName>
</protein>
<feature type="transmembrane region" description="Helical" evidence="2">
    <location>
        <begin position="306"/>
        <end position="332"/>
    </location>
</feature>
<evidence type="ECO:0000256" key="1">
    <source>
        <dbReference type="SAM" id="MobiDB-lite"/>
    </source>
</evidence>
<gene>
    <name evidence="3" type="ORF">SEMRO_34_G021860.1</name>
</gene>
<accession>A0A9N8H605</accession>
<sequence>MPKTRGARSDTLFWTVVASPLFVLLVTLPWILAAPVSVIIGLLFCFETASTSNSTGKQCYERSTDDNEQKVIEDRDINNASWRSNETASTGDSTGTQWYQRSKDSRGGGSPSTRTSSHRDLACIFKFAMERLVVVPTLVLFSFPLCVLLYCRIVLQMLKGTTWPNNDNDSDRDWKQEEHWDYHWDYTGDWDEVLLDLMKLGNQFYDQQILNNLRCWYHIHLRFYTLLGATWSGHLVDTAMTPLFLTRLLVCIVLSLPIAVLYTAKILLYYARQVMNALPGRLLQDAFTLAFGSLVGRYLRTIIVQLPLLLGTMLVLSSMFLPLLPVTYIAVIRMAMHYERYRSS</sequence>
<organism evidence="3 4">
    <name type="scientific">Seminavis robusta</name>
    <dbReference type="NCBI Taxonomy" id="568900"/>
    <lineage>
        <taxon>Eukaryota</taxon>
        <taxon>Sar</taxon>
        <taxon>Stramenopiles</taxon>
        <taxon>Ochrophyta</taxon>
        <taxon>Bacillariophyta</taxon>
        <taxon>Bacillariophyceae</taxon>
        <taxon>Bacillariophycidae</taxon>
        <taxon>Naviculales</taxon>
        <taxon>Naviculaceae</taxon>
        <taxon>Seminavis</taxon>
    </lineage>
</organism>
<evidence type="ECO:0000313" key="3">
    <source>
        <dbReference type="EMBL" id="CAB9498253.1"/>
    </source>
</evidence>
<feature type="region of interest" description="Disordered" evidence="1">
    <location>
        <begin position="82"/>
        <end position="116"/>
    </location>
</feature>
<evidence type="ECO:0000256" key="2">
    <source>
        <dbReference type="SAM" id="Phobius"/>
    </source>
</evidence>